<dbReference type="HOGENOM" id="CLU_2586773_0_0_10"/>
<keyword evidence="2" id="KW-1185">Reference proteome</keyword>
<sequence length="80" mass="9124">MNDFVTFASIKVYVNKLKVVNLLLIKLMKVMKRTIKSNAYVKEMSLIDMQSVEGGSALGFLLKIAKDIWKVLTENGRPKY</sequence>
<dbReference type="Proteomes" id="UP000003112">
    <property type="component" value="Unassembled WGS sequence"/>
</dbReference>
<evidence type="ECO:0000313" key="1">
    <source>
        <dbReference type="EMBL" id="EFU31149.1"/>
    </source>
</evidence>
<accession>E6K5M3</accession>
<comment type="caution">
    <text evidence="1">The sequence shown here is derived from an EMBL/GenBank/DDBJ whole genome shotgun (WGS) entry which is preliminary data.</text>
</comment>
<name>E6K5M3_9BACT</name>
<gene>
    <name evidence="1" type="ORF">HMPREF6485_0865</name>
</gene>
<evidence type="ECO:0000313" key="2">
    <source>
        <dbReference type="Proteomes" id="UP000003112"/>
    </source>
</evidence>
<protein>
    <submittedName>
        <fullName evidence="1">Uncharacterized protein</fullName>
    </submittedName>
</protein>
<proteinExistence type="predicted"/>
<reference evidence="1 2" key="1">
    <citation type="submission" date="2010-10" db="EMBL/GenBank/DDBJ databases">
        <authorList>
            <person name="Muzny D."/>
            <person name="Qin X."/>
            <person name="Deng J."/>
            <person name="Jiang H."/>
            <person name="Liu Y."/>
            <person name="Qu J."/>
            <person name="Song X.-Z."/>
            <person name="Zhang L."/>
            <person name="Thornton R."/>
            <person name="Coyle M."/>
            <person name="Francisco L."/>
            <person name="Jackson L."/>
            <person name="Javaid M."/>
            <person name="Korchina V."/>
            <person name="Kovar C."/>
            <person name="Mata R."/>
            <person name="Mathew T."/>
            <person name="Ngo R."/>
            <person name="Nguyen L."/>
            <person name="Nguyen N."/>
            <person name="Okwuonu G."/>
            <person name="Ongeri F."/>
            <person name="Pham C."/>
            <person name="Simmons D."/>
            <person name="Wilczek-Boney K."/>
            <person name="Hale W."/>
            <person name="Jakkamsetti A."/>
            <person name="Pham P."/>
            <person name="Ruth R."/>
            <person name="San Lucas F."/>
            <person name="Warren J."/>
            <person name="Zhang J."/>
            <person name="Zhao Z."/>
            <person name="Zhou C."/>
            <person name="Zhu D."/>
            <person name="Lee S."/>
            <person name="Bess C."/>
            <person name="Blankenburg K."/>
            <person name="Forbes L."/>
            <person name="Fu Q."/>
            <person name="Gubbala S."/>
            <person name="Hirani K."/>
            <person name="Jayaseelan J.C."/>
            <person name="Lara F."/>
            <person name="Munidasa M."/>
            <person name="Palculict T."/>
            <person name="Patil S."/>
            <person name="Pu L.-L."/>
            <person name="Saada N."/>
            <person name="Tang L."/>
            <person name="Weissenberger G."/>
            <person name="Zhu Y."/>
            <person name="Hemphill L."/>
            <person name="Shang Y."/>
            <person name="Youmans B."/>
            <person name="Ayvaz T."/>
            <person name="Ross M."/>
            <person name="Santibanez J."/>
            <person name="Aqrawi P."/>
            <person name="Gross S."/>
            <person name="Joshi V."/>
            <person name="Fowler G."/>
            <person name="Nazareth L."/>
            <person name="Reid J."/>
            <person name="Worley K."/>
            <person name="Petrosino J."/>
            <person name="Highlander S."/>
            <person name="Gibbs R."/>
        </authorList>
    </citation>
    <scope>NUCLEOTIDE SEQUENCE [LARGE SCALE GENOMIC DNA]</scope>
    <source>
        <strain evidence="1 2">ATCC 33574</strain>
    </source>
</reference>
<dbReference type="AlphaFoldDB" id="E6K5M3"/>
<dbReference type="STRING" id="873513.HMPREF6485_0865"/>
<organism evidence="1 2">
    <name type="scientific">Segatella buccae ATCC 33574</name>
    <dbReference type="NCBI Taxonomy" id="873513"/>
    <lineage>
        <taxon>Bacteria</taxon>
        <taxon>Pseudomonadati</taxon>
        <taxon>Bacteroidota</taxon>
        <taxon>Bacteroidia</taxon>
        <taxon>Bacteroidales</taxon>
        <taxon>Prevotellaceae</taxon>
        <taxon>Segatella</taxon>
    </lineage>
</organism>
<dbReference type="EMBL" id="AEPD01000017">
    <property type="protein sequence ID" value="EFU31149.1"/>
    <property type="molecule type" value="Genomic_DNA"/>
</dbReference>